<sequence length="163" mass="16954">MNLKKSFWTPKRMARMAILIALSAVGAFIKIPSPSGTVALDSAPGYFSAAAFGPLEGALVASLGHLFTAATTGLPLGLPMHLIIAVQQGLWAILFSYLIRRVNIWVAIVAATLCNGIIAAASVIPIGGIPLFLTFLLPLTVGSAVNVGIAAIAYQTVKKSKLI</sequence>
<gene>
    <name evidence="2" type="ORF">E0485_17600</name>
</gene>
<evidence type="ECO:0000313" key="3">
    <source>
        <dbReference type="Proteomes" id="UP000295418"/>
    </source>
</evidence>
<comment type="caution">
    <text evidence="2">The sequence shown here is derived from an EMBL/GenBank/DDBJ whole genome shotgun (WGS) entry which is preliminary data.</text>
</comment>
<name>A0A4R4EBW8_9BACL</name>
<dbReference type="RefSeq" id="WP_132419380.1">
    <property type="nucleotide sequence ID" value="NZ_SKFG01000020.1"/>
</dbReference>
<dbReference type="InterPro" id="IPR024529">
    <property type="entry name" value="ECF_trnsprt_substrate-spec"/>
</dbReference>
<dbReference type="Pfam" id="PF12822">
    <property type="entry name" value="ECF_trnsprt"/>
    <property type="match status" value="1"/>
</dbReference>
<dbReference type="AlphaFoldDB" id="A0A4R4EBW8"/>
<organism evidence="2 3">
    <name type="scientific">Paenibacillus albiflavus</name>
    <dbReference type="NCBI Taxonomy" id="2545760"/>
    <lineage>
        <taxon>Bacteria</taxon>
        <taxon>Bacillati</taxon>
        <taxon>Bacillota</taxon>
        <taxon>Bacilli</taxon>
        <taxon>Bacillales</taxon>
        <taxon>Paenibacillaceae</taxon>
        <taxon>Paenibacillus</taxon>
    </lineage>
</organism>
<dbReference type="Gene3D" id="1.10.1760.20">
    <property type="match status" value="1"/>
</dbReference>
<dbReference type="GO" id="GO:0022857">
    <property type="term" value="F:transmembrane transporter activity"/>
    <property type="evidence" value="ECO:0007669"/>
    <property type="project" value="InterPro"/>
</dbReference>
<dbReference type="EMBL" id="SKFG01000020">
    <property type="protein sequence ID" value="TCZ75415.1"/>
    <property type="molecule type" value="Genomic_DNA"/>
</dbReference>
<evidence type="ECO:0000313" key="2">
    <source>
        <dbReference type="EMBL" id="TCZ75415.1"/>
    </source>
</evidence>
<keyword evidence="3" id="KW-1185">Reference proteome</keyword>
<accession>A0A4R4EBW8</accession>
<feature type="transmembrane region" description="Helical" evidence="1">
    <location>
        <begin position="132"/>
        <end position="154"/>
    </location>
</feature>
<reference evidence="2 3" key="1">
    <citation type="submission" date="2019-03" db="EMBL/GenBank/DDBJ databases">
        <authorList>
            <person name="Kim M.K.M."/>
        </authorList>
    </citation>
    <scope>NUCLEOTIDE SEQUENCE [LARGE SCALE GENOMIC DNA]</scope>
    <source>
        <strain evidence="2 3">18JY21-1</strain>
    </source>
</reference>
<proteinExistence type="predicted"/>
<feature type="transmembrane region" description="Helical" evidence="1">
    <location>
        <begin position="104"/>
        <end position="126"/>
    </location>
</feature>
<evidence type="ECO:0000256" key="1">
    <source>
        <dbReference type="SAM" id="Phobius"/>
    </source>
</evidence>
<keyword evidence="1" id="KW-1133">Transmembrane helix</keyword>
<dbReference type="Proteomes" id="UP000295418">
    <property type="component" value="Unassembled WGS sequence"/>
</dbReference>
<dbReference type="OrthoDB" id="5431035at2"/>
<keyword evidence="1" id="KW-0472">Membrane</keyword>
<keyword evidence="1" id="KW-0812">Transmembrane</keyword>
<protein>
    <submittedName>
        <fullName evidence="2">ECF transporter S component</fullName>
    </submittedName>
</protein>